<proteinExistence type="inferred from homology"/>
<sequence>MLDKYAIAVIKKPLNVIGHHLHQKGITANQVTLAGFALGAVALPLLATEHYLLALVFILINRIFDGIDGAVARQTGISDSGGFLDISLDFLFYSSIPLGFVLASPENNAIAGAVLIFAFVGTGTSFLSFAIMASRYKLANPVYQNKSLYYMSGLTEGTETISCFILMCLLPHHFALIAAVFALMCFFTTMTRIWYGYHTIKHAESV</sequence>
<protein>
    <submittedName>
        <fullName evidence="4">CDP-alcohol phosphatidyltransferase family protein</fullName>
    </submittedName>
</protein>
<comment type="caution">
    <text evidence="4">The sequence shown here is derived from an EMBL/GenBank/DDBJ whole genome shotgun (WGS) entry which is preliminary data.</text>
</comment>
<feature type="transmembrane region" description="Helical" evidence="3">
    <location>
        <begin position="173"/>
        <end position="195"/>
    </location>
</feature>
<dbReference type="InterPro" id="IPR043130">
    <property type="entry name" value="CDP-OH_PTrfase_TM_dom"/>
</dbReference>
<comment type="similarity">
    <text evidence="2">Belongs to the CDP-alcohol phosphatidyltransferase class-I family.</text>
</comment>
<dbReference type="EMBL" id="JAFEUM010000011">
    <property type="protein sequence ID" value="MBM7038469.1"/>
    <property type="molecule type" value="Genomic_DNA"/>
</dbReference>
<evidence type="ECO:0000256" key="1">
    <source>
        <dbReference type="ARBA" id="ARBA00022679"/>
    </source>
</evidence>
<feature type="transmembrane region" description="Helical" evidence="3">
    <location>
        <begin position="109"/>
        <end position="136"/>
    </location>
</feature>
<dbReference type="Pfam" id="PF01066">
    <property type="entry name" value="CDP-OH_P_transf"/>
    <property type="match status" value="1"/>
</dbReference>
<evidence type="ECO:0000256" key="2">
    <source>
        <dbReference type="RuleBase" id="RU003750"/>
    </source>
</evidence>
<accession>A0ABS2HN57</accession>
<keyword evidence="3" id="KW-0812">Transmembrane</keyword>
<evidence type="ECO:0000313" key="4">
    <source>
        <dbReference type="EMBL" id="MBM7038469.1"/>
    </source>
</evidence>
<reference evidence="4 5" key="1">
    <citation type="submission" date="2021-02" db="EMBL/GenBank/DDBJ databases">
        <authorList>
            <person name="Park J.-S."/>
        </authorList>
    </citation>
    <scope>NUCLEOTIDE SEQUENCE [LARGE SCALE GENOMIC DNA]</scope>
    <source>
        <strain evidence="4 5">188UL20-2</strain>
    </source>
</reference>
<keyword evidence="1 2" id="KW-0808">Transferase</keyword>
<keyword evidence="3" id="KW-1133">Transmembrane helix</keyword>
<gene>
    <name evidence="4" type="ORF">JQC93_19005</name>
</gene>
<dbReference type="RefSeq" id="WP_205159916.1">
    <property type="nucleotide sequence ID" value="NZ_JAFEUM010000011.1"/>
</dbReference>
<evidence type="ECO:0000313" key="5">
    <source>
        <dbReference type="Proteomes" id="UP000809621"/>
    </source>
</evidence>
<keyword evidence="5" id="KW-1185">Reference proteome</keyword>
<dbReference type="Proteomes" id="UP000809621">
    <property type="component" value="Unassembled WGS sequence"/>
</dbReference>
<dbReference type="Gene3D" id="1.20.120.1760">
    <property type="match status" value="1"/>
</dbReference>
<dbReference type="InterPro" id="IPR048254">
    <property type="entry name" value="CDP_ALCOHOL_P_TRANSF_CS"/>
</dbReference>
<evidence type="ECO:0000256" key="3">
    <source>
        <dbReference type="SAM" id="Phobius"/>
    </source>
</evidence>
<dbReference type="PROSITE" id="PS00379">
    <property type="entry name" value="CDP_ALCOHOL_P_TRANSF"/>
    <property type="match status" value="1"/>
</dbReference>
<name>A0ABS2HN57_9VIBR</name>
<organism evidence="4 5">
    <name type="scientific">Vibrio ulleungensis</name>
    <dbReference type="NCBI Taxonomy" id="2807619"/>
    <lineage>
        <taxon>Bacteria</taxon>
        <taxon>Pseudomonadati</taxon>
        <taxon>Pseudomonadota</taxon>
        <taxon>Gammaproteobacteria</taxon>
        <taxon>Vibrionales</taxon>
        <taxon>Vibrionaceae</taxon>
        <taxon>Vibrio</taxon>
    </lineage>
</organism>
<feature type="transmembrane region" description="Helical" evidence="3">
    <location>
        <begin position="81"/>
        <end position="103"/>
    </location>
</feature>
<feature type="transmembrane region" description="Helical" evidence="3">
    <location>
        <begin position="33"/>
        <end position="60"/>
    </location>
</feature>
<keyword evidence="3" id="KW-0472">Membrane</keyword>
<dbReference type="InterPro" id="IPR000462">
    <property type="entry name" value="CDP-OH_P_trans"/>
</dbReference>